<dbReference type="EMBL" id="FQZH01000001">
    <property type="protein sequence ID" value="SHI98990.1"/>
    <property type="molecule type" value="Genomic_DNA"/>
</dbReference>
<keyword evidence="3" id="KW-1185">Reference proteome</keyword>
<feature type="domain" description="Lipocalin-like" evidence="1">
    <location>
        <begin position="36"/>
        <end position="140"/>
    </location>
</feature>
<organism evidence="2 3">
    <name type="scientific">Flavobacterium haoranii</name>
    <dbReference type="NCBI Taxonomy" id="683124"/>
    <lineage>
        <taxon>Bacteria</taxon>
        <taxon>Pseudomonadati</taxon>
        <taxon>Bacteroidota</taxon>
        <taxon>Flavobacteriia</taxon>
        <taxon>Flavobacteriales</taxon>
        <taxon>Flavobacteriaceae</taxon>
        <taxon>Flavobacterium</taxon>
    </lineage>
</organism>
<accession>A0A1M6FMT7</accession>
<evidence type="ECO:0000313" key="2">
    <source>
        <dbReference type="EMBL" id="SHI98990.1"/>
    </source>
</evidence>
<dbReference type="STRING" id="683124.SAMN05444337_1278"/>
<dbReference type="Proteomes" id="UP000184232">
    <property type="component" value="Unassembled WGS sequence"/>
</dbReference>
<sequence>MKNKILIFLLSFITLSITSCDNNDETKEINNKKNPIEGKWTIQQIGEIQIINSTNIVVYEDYQSSGNCENDFYIFNTDFTYSFNEVLDSNNCTPTEVEVGEYEIGEDTITLYYSVEENGSTVDYQSSATVINLTYETMELALGNDTNGVSFLKLSKQ</sequence>
<dbReference type="InterPro" id="IPR024311">
    <property type="entry name" value="Lipocalin-like"/>
</dbReference>
<name>A0A1M6FMT7_9FLAO</name>
<reference evidence="3" key="1">
    <citation type="submission" date="2016-11" db="EMBL/GenBank/DDBJ databases">
        <authorList>
            <person name="Varghese N."/>
            <person name="Submissions S."/>
        </authorList>
    </citation>
    <scope>NUCLEOTIDE SEQUENCE [LARGE SCALE GENOMIC DNA]</scope>
    <source>
        <strain evidence="3">DSM 22807</strain>
    </source>
</reference>
<dbReference type="RefSeq" id="WP_072783084.1">
    <property type="nucleotide sequence ID" value="NZ_CP045292.1"/>
</dbReference>
<dbReference type="PROSITE" id="PS51257">
    <property type="entry name" value="PROKAR_LIPOPROTEIN"/>
    <property type="match status" value="1"/>
</dbReference>
<evidence type="ECO:0000259" key="1">
    <source>
        <dbReference type="Pfam" id="PF13648"/>
    </source>
</evidence>
<proteinExistence type="predicted"/>
<dbReference type="Pfam" id="PF13648">
    <property type="entry name" value="Lipocalin_4"/>
    <property type="match status" value="1"/>
</dbReference>
<gene>
    <name evidence="2" type="ORF">SAMN05444337_1278</name>
</gene>
<protein>
    <submittedName>
        <fullName evidence="2">Lipocalin-like domain-containing protein</fullName>
    </submittedName>
</protein>
<dbReference type="AlphaFoldDB" id="A0A1M6FMT7"/>
<evidence type="ECO:0000313" key="3">
    <source>
        <dbReference type="Proteomes" id="UP000184232"/>
    </source>
</evidence>